<keyword evidence="2" id="KW-1185">Reference proteome</keyword>
<evidence type="ECO:0000313" key="1">
    <source>
        <dbReference type="EMBL" id="OOZ36377.1"/>
    </source>
</evidence>
<dbReference type="OrthoDB" id="4556966at2"/>
<evidence type="ECO:0000313" key="2">
    <source>
        <dbReference type="Proteomes" id="UP000190198"/>
    </source>
</evidence>
<proteinExistence type="predicted"/>
<accession>A0A1T2KU46</accession>
<dbReference type="AlphaFoldDB" id="A0A1T2KU46"/>
<dbReference type="InterPro" id="IPR046480">
    <property type="entry name" value="DUF6573"/>
</dbReference>
<gene>
    <name evidence="1" type="ORF">BOW52_10835</name>
</gene>
<name>A0A1T2KU46_9GAMM</name>
<dbReference type="RefSeq" id="WP_078477700.1">
    <property type="nucleotide sequence ID" value="NZ_MPRK01000333.1"/>
</dbReference>
<dbReference type="EMBL" id="MPRK01000333">
    <property type="protein sequence ID" value="OOZ36377.1"/>
    <property type="molecule type" value="Genomic_DNA"/>
</dbReference>
<protein>
    <submittedName>
        <fullName evidence="1">Uncharacterized protein</fullName>
    </submittedName>
</protein>
<comment type="caution">
    <text evidence="1">The sequence shown here is derived from an EMBL/GenBank/DDBJ whole genome shotgun (WGS) entry which is preliminary data.</text>
</comment>
<dbReference type="Pfam" id="PF20213">
    <property type="entry name" value="DUF6573"/>
    <property type="match status" value="1"/>
</dbReference>
<sequence length="142" mass="15510">MSNISNEQSAEAFFGEVVSTYTRAQAIEDGVLIDAGSMASEAGFKWPVALTSAVWADCVAWTEDDSQQQVHQDQSGRLWDVLYMASHAIRTSQDSGDRLLFQLYRVARDGHSTEAVLDTLKLIIGPGDAGEPVITILLPHED</sequence>
<dbReference type="Proteomes" id="UP000190198">
    <property type="component" value="Unassembled WGS sequence"/>
</dbReference>
<reference evidence="1 2" key="1">
    <citation type="submission" date="2016-11" db="EMBL/GenBank/DDBJ databases">
        <title>Mixed transmission modes and dynamic genome evolution in an obligate animal-bacterial symbiosis.</title>
        <authorList>
            <person name="Russell S.L."/>
            <person name="Corbett-Detig R.B."/>
            <person name="Cavanaugh C.M."/>
        </authorList>
    </citation>
    <scope>NUCLEOTIDE SEQUENCE [LARGE SCALE GENOMIC DNA]</scope>
    <source>
        <strain evidence="1">Sp-SM6</strain>
    </source>
</reference>
<organism evidence="1 2">
    <name type="scientific">Solemya elarraichensis gill symbiont</name>
    <dbReference type="NCBI Taxonomy" id="1918949"/>
    <lineage>
        <taxon>Bacteria</taxon>
        <taxon>Pseudomonadati</taxon>
        <taxon>Pseudomonadota</taxon>
        <taxon>Gammaproteobacteria</taxon>
        <taxon>sulfur-oxidizing symbionts</taxon>
    </lineage>
</organism>